<dbReference type="Proteomes" id="UP000178092">
    <property type="component" value="Unassembled WGS sequence"/>
</dbReference>
<proteinExistence type="predicted"/>
<evidence type="ECO:0000313" key="2">
    <source>
        <dbReference type="Proteomes" id="UP000178092"/>
    </source>
</evidence>
<name>A0A1G2QYY9_9BACT</name>
<reference evidence="1 2" key="1">
    <citation type="journal article" date="2016" name="Nat. Commun.">
        <title>Thousands of microbial genomes shed light on interconnected biogeochemical processes in an aquifer system.</title>
        <authorList>
            <person name="Anantharaman K."/>
            <person name="Brown C.T."/>
            <person name="Hug L.A."/>
            <person name="Sharon I."/>
            <person name="Castelle C.J."/>
            <person name="Probst A.J."/>
            <person name="Thomas B.C."/>
            <person name="Singh A."/>
            <person name="Wilkins M.J."/>
            <person name="Karaoz U."/>
            <person name="Brodie E.L."/>
            <person name="Williams K.H."/>
            <person name="Hubbard S.S."/>
            <person name="Banfield J.F."/>
        </authorList>
    </citation>
    <scope>NUCLEOTIDE SEQUENCE [LARGE SCALE GENOMIC DNA]</scope>
</reference>
<protein>
    <recommendedName>
        <fullName evidence="3">Peptidase G2 IMC autoproteolytic cleavage domain-containing protein</fullName>
    </recommendedName>
</protein>
<sequence length="692" mass="70268">MNHLKPLLFGLVIGLTLAAGLTAYATWSPPTELPPGCTAGSPGCDPPLTGNGTKEYLPFYASPGTLADSPLSRGFDTSGALVGLITDPGMGLVVDGGLAVGGALSTESSLWIGSLAIDALPTQKIGYGKLYVSQDDNSLYYLSGAGDLTNLSATDTSTIINEIYISSETGDAAARFELKNVMGIPSYVDQVVTFSTPGVYTWQVPAEVTSIQADIRGAQGVSRDGVSGGKGGRIQATVPVTQYENLKIYVGGIGPVYNASDIRRGGDALDKRIIVAGGGGFAGGPSYYCGDQCPENPTALGGAGGGGGQNGLPGSNGEWIWAGGEGPSGYGFGGGGATQDSGGATNQVFGTSGTFGLGGNGGRLNPYPQMGVGGRGGDGWYGGGGGGGGDNAGGGGGGGGSSYASSGISNVQYASGYQSGTGRVIITYKVPGGAVTGDVNWTIGGYRGDGSFRVSRATALGTEDKILIEDIGMKVKSGIGGGSVGALDIAELFPSTEGVFSGELIEATEEGKVGKTHTAYSNAILGVVSTNPAQVIEGDELVFTNQQYEHNPLKPAVALAGHVPVKVTDENGKIEIGDPITSSSMPGVGMKATKAGRVVGIALESYDKEEQGTILMFVNPHWYGGDAPSLLDSVVSGLKDKVVQAREVVADVIRGEKGQFKQGVELQDQETGEWYCMQMKKGELVSTAGECE</sequence>
<organism evidence="1 2">
    <name type="scientific">Candidatus Wildermuthbacteria bacterium RIFCSPHIGHO2_02_FULL_45_25</name>
    <dbReference type="NCBI Taxonomy" id="1802450"/>
    <lineage>
        <taxon>Bacteria</taxon>
        <taxon>Candidatus Wildermuthiibacteriota</taxon>
    </lineage>
</organism>
<dbReference type="Gene3D" id="2.40.300.10">
    <property type="entry name" value="Head decoration protein D"/>
    <property type="match status" value="1"/>
</dbReference>
<gene>
    <name evidence="1" type="ORF">A3C04_03570</name>
</gene>
<dbReference type="AlphaFoldDB" id="A0A1G2QYY9"/>
<comment type="caution">
    <text evidence="1">The sequence shown here is derived from an EMBL/GenBank/DDBJ whole genome shotgun (WGS) entry which is preliminary data.</text>
</comment>
<evidence type="ECO:0008006" key="3">
    <source>
        <dbReference type="Google" id="ProtNLM"/>
    </source>
</evidence>
<accession>A0A1G2QYY9</accession>
<dbReference type="EMBL" id="MHTV01000041">
    <property type="protein sequence ID" value="OHA65800.1"/>
    <property type="molecule type" value="Genomic_DNA"/>
</dbReference>
<evidence type="ECO:0000313" key="1">
    <source>
        <dbReference type="EMBL" id="OHA65800.1"/>
    </source>
</evidence>